<dbReference type="AlphaFoldDB" id="A0A9K3J604"/>
<proteinExistence type="predicted"/>
<reference evidence="1" key="2">
    <citation type="submission" date="2020-06" db="EMBL/GenBank/DDBJ databases">
        <title>Helianthus annuus Genome sequencing and assembly Release 2.</title>
        <authorList>
            <person name="Gouzy J."/>
            <person name="Langlade N."/>
            <person name="Munos S."/>
        </authorList>
    </citation>
    <scope>NUCLEOTIDE SEQUENCE</scope>
    <source>
        <tissue evidence="1">Leaves</tissue>
    </source>
</reference>
<dbReference type="Proteomes" id="UP000215914">
    <property type="component" value="Unassembled WGS sequence"/>
</dbReference>
<organism evidence="1 2">
    <name type="scientific">Helianthus annuus</name>
    <name type="common">Common sunflower</name>
    <dbReference type="NCBI Taxonomy" id="4232"/>
    <lineage>
        <taxon>Eukaryota</taxon>
        <taxon>Viridiplantae</taxon>
        <taxon>Streptophyta</taxon>
        <taxon>Embryophyta</taxon>
        <taxon>Tracheophyta</taxon>
        <taxon>Spermatophyta</taxon>
        <taxon>Magnoliopsida</taxon>
        <taxon>eudicotyledons</taxon>
        <taxon>Gunneridae</taxon>
        <taxon>Pentapetalae</taxon>
        <taxon>asterids</taxon>
        <taxon>campanulids</taxon>
        <taxon>Asterales</taxon>
        <taxon>Asteraceae</taxon>
        <taxon>Asteroideae</taxon>
        <taxon>Heliantheae alliance</taxon>
        <taxon>Heliantheae</taxon>
        <taxon>Helianthus</taxon>
    </lineage>
</organism>
<name>A0A9K3J604_HELAN</name>
<accession>A0A9K3J604</accession>
<dbReference type="EMBL" id="MNCJ02000319">
    <property type="protein sequence ID" value="KAF5809443.1"/>
    <property type="molecule type" value="Genomic_DNA"/>
</dbReference>
<keyword evidence="2" id="KW-1185">Reference proteome</keyword>
<reference evidence="1" key="1">
    <citation type="journal article" date="2017" name="Nature">
        <title>The sunflower genome provides insights into oil metabolism, flowering and Asterid evolution.</title>
        <authorList>
            <person name="Badouin H."/>
            <person name="Gouzy J."/>
            <person name="Grassa C.J."/>
            <person name="Murat F."/>
            <person name="Staton S.E."/>
            <person name="Cottret L."/>
            <person name="Lelandais-Briere C."/>
            <person name="Owens G.L."/>
            <person name="Carrere S."/>
            <person name="Mayjonade B."/>
            <person name="Legrand L."/>
            <person name="Gill N."/>
            <person name="Kane N.C."/>
            <person name="Bowers J.E."/>
            <person name="Hubner S."/>
            <person name="Bellec A."/>
            <person name="Berard A."/>
            <person name="Berges H."/>
            <person name="Blanchet N."/>
            <person name="Boniface M.C."/>
            <person name="Brunel D."/>
            <person name="Catrice O."/>
            <person name="Chaidir N."/>
            <person name="Claudel C."/>
            <person name="Donnadieu C."/>
            <person name="Faraut T."/>
            <person name="Fievet G."/>
            <person name="Helmstetter N."/>
            <person name="King M."/>
            <person name="Knapp S.J."/>
            <person name="Lai Z."/>
            <person name="Le Paslier M.C."/>
            <person name="Lippi Y."/>
            <person name="Lorenzon L."/>
            <person name="Mandel J.R."/>
            <person name="Marage G."/>
            <person name="Marchand G."/>
            <person name="Marquand E."/>
            <person name="Bret-Mestries E."/>
            <person name="Morien E."/>
            <person name="Nambeesan S."/>
            <person name="Nguyen T."/>
            <person name="Pegot-Espagnet P."/>
            <person name="Pouilly N."/>
            <person name="Raftis F."/>
            <person name="Sallet E."/>
            <person name="Schiex T."/>
            <person name="Thomas J."/>
            <person name="Vandecasteele C."/>
            <person name="Vares D."/>
            <person name="Vear F."/>
            <person name="Vautrin S."/>
            <person name="Crespi M."/>
            <person name="Mangin B."/>
            <person name="Burke J.M."/>
            <person name="Salse J."/>
            <person name="Munos S."/>
            <person name="Vincourt P."/>
            <person name="Rieseberg L.H."/>
            <person name="Langlade N.B."/>
        </authorList>
    </citation>
    <scope>NUCLEOTIDE SEQUENCE</scope>
    <source>
        <tissue evidence="1">Leaves</tissue>
    </source>
</reference>
<dbReference type="Gramene" id="mRNA:HanXRQr2_Chr04g0157221">
    <property type="protein sequence ID" value="mRNA:HanXRQr2_Chr04g0157221"/>
    <property type="gene ID" value="HanXRQr2_Chr04g0157221"/>
</dbReference>
<gene>
    <name evidence="1" type="ORF">HanXRQr2_Chr04g0157221</name>
</gene>
<sequence length="48" mass="5646">MDCLFAYLINCRISSYGIPINLRLTNRNPIYIHSCRRSAAPHHHHRGR</sequence>
<evidence type="ECO:0000313" key="2">
    <source>
        <dbReference type="Proteomes" id="UP000215914"/>
    </source>
</evidence>
<evidence type="ECO:0000313" key="1">
    <source>
        <dbReference type="EMBL" id="KAF5809443.1"/>
    </source>
</evidence>
<protein>
    <submittedName>
        <fullName evidence="1">Uncharacterized protein</fullName>
    </submittedName>
</protein>
<comment type="caution">
    <text evidence="1">The sequence shown here is derived from an EMBL/GenBank/DDBJ whole genome shotgun (WGS) entry which is preliminary data.</text>
</comment>